<evidence type="ECO:0000256" key="1">
    <source>
        <dbReference type="SAM" id="MobiDB-lite"/>
    </source>
</evidence>
<accession>A0ABW7E254</accession>
<comment type="caution">
    <text evidence="2">The sequence shown here is derived from an EMBL/GenBank/DDBJ whole genome shotgun (WGS) entry which is preliminary data.</text>
</comment>
<evidence type="ECO:0000313" key="2">
    <source>
        <dbReference type="EMBL" id="MFG6297115.1"/>
    </source>
</evidence>
<keyword evidence="3" id="KW-1185">Reference proteome</keyword>
<protein>
    <submittedName>
        <fullName evidence="2">Uncharacterized protein</fullName>
    </submittedName>
</protein>
<dbReference type="RefSeq" id="WP_394394291.1">
    <property type="nucleotide sequence ID" value="NZ_JBIENY010000252.1"/>
</dbReference>
<dbReference type="Proteomes" id="UP001605990">
    <property type="component" value="Unassembled WGS sequence"/>
</dbReference>
<dbReference type="EMBL" id="JBIENY010000252">
    <property type="protein sequence ID" value="MFG6297115.1"/>
    <property type="molecule type" value="Genomic_DNA"/>
</dbReference>
<feature type="non-terminal residue" evidence="2">
    <location>
        <position position="73"/>
    </location>
</feature>
<feature type="compositionally biased region" description="Low complexity" evidence="1">
    <location>
        <begin position="1"/>
        <end position="21"/>
    </location>
</feature>
<evidence type="ECO:0000313" key="3">
    <source>
        <dbReference type="Proteomes" id="UP001605990"/>
    </source>
</evidence>
<feature type="region of interest" description="Disordered" evidence="1">
    <location>
        <begin position="1"/>
        <end position="25"/>
    </location>
</feature>
<sequence>MRRSLSETVVSSSKSNVSRPWSPLPLHHGLPAAASLRAPTGGTRVAEELRHLSSLAAAAIWASRPIMATALLD</sequence>
<reference evidence="2 3" key="1">
    <citation type="submission" date="2024-10" db="EMBL/GenBank/DDBJ databases">
        <title>Draft genome assembly of a novel steroid transforming actinomycete isolated from African clawed frog Xenopus laevis.</title>
        <authorList>
            <person name="Bragin E."/>
            <person name="Kollerov V."/>
            <person name="Donova M.V."/>
        </authorList>
    </citation>
    <scope>NUCLEOTIDE SEQUENCE [LARGE SCALE GENOMIC DNA]</scope>
    <source>
        <strain evidence="2 3">MTOC-St3</strain>
    </source>
</reference>
<proteinExistence type="predicted"/>
<organism evidence="2 3">
    <name type="scientific">Streptomyces rochei</name>
    <name type="common">Streptomyces parvullus</name>
    <dbReference type="NCBI Taxonomy" id="1928"/>
    <lineage>
        <taxon>Bacteria</taxon>
        <taxon>Bacillati</taxon>
        <taxon>Actinomycetota</taxon>
        <taxon>Actinomycetes</taxon>
        <taxon>Kitasatosporales</taxon>
        <taxon>Streptomycetaceae</taxon>
        <taxon>Streptomyces</taxon>
        <taxon>Streptomyces rochei group</taxon>
    </lineage>
</organism>
<gene>
    <name evidence="2" type="ORF">ACGU38_17360</name>
</gene>
<name>A0ABW7E254_STRRO</name>